<feature type="transmembrane region" description="Helical" evidence="7">
    <location>
        <begin position="142"/>
        <end position="164"/>
    </location>
</feature>
<evidence type="ECO:0000256" key="7">
    <source>
        <dbReference type="RuleBase" id="RU363032"/>
    </source>
</evidence>
<gene>
    <name evidence="9" type="ORF">EDC14_1002320</name>
</gene>
<dbReference type="Pfam" id="PF00528">
    <property type="entry name" value="BPD_transp_1"/>
    <property type="match status" value="1"/>
</dbReference>
<comment type="caution">
    <text evidence="9">The sequence shown here is derived from an EMBL/GenBank/DDBJ whole genome shotgun (WGS) entry which is preliminary data.</text>
</comment>
<dbReference type="InterPro" id="IPR035906">
    <property type="entry name" value="MetI-like_sf"/>
</dbReference>
<dbReference type="EMBL" id="SLUN01000002">
    <property type="protein sequence ID" value="TCL76561.1"/>
    <property type="molecule type" value="Genomic_DNA"/>
</dbReference>
<dbReference type="AlphaFoldDB" id="A0A4R1SAQ8"/>
<dbReference type="PANTHER" id="PTHR32243">
    <property type="entry name" value="MALTOSE TRANSPORT SYSTEM PERMEASE-RELATED"/>
    <property type="match status" value="1"/>
</dbReference>
<evidence type="ECO:0000259" key="8">
    <source>
        <dbReference type="PROSITE" id="PS50928"/>
    </source>
</evidence>
<dbReference type="Proteomes" id="UP000295008">
    <property type="component" value="Unassembled WGS sequence"/>
</dbReference>
<sequence length="279" mass="30881">MNRLRKFLASALLFYIPLIAMLLFVLIPFLWTVVTSLKHEKDVLNAVVQYLPHPATFQNYINVWKAGHFSVYFLNSLLVSATSVVAIIVLSVLNGYALTRFNFRGKQLFMIILLCTQLLPAVIFLIPLFLTFKTVGLINTPLSLVVFYVVMQVPFNTLLMKGFISNIPKQIDEAAMVDGATRTTVIFKIILPLILPGLVATASFAFIGCWNEFIAAFTFITSSKFFTIPVGLKFMIGEYDVQYASLAAGSVIGLVPAVLLFAYVQKYLIQGLGSGSVKG</sequence>
<keyword evidence="4 7" id="KW-0812">Transmembrane</keyword>
<reference evidence="9 10" key="1">
    <citation type="submission" date="2019-03" db="EMBL/GenBank/DDBJ databases">
        <title>Genomic Encyclopedia of Type Strains, Phase IV (KMG-IV): sequencing the most valuable type-strain genomes for metagenomic binning, comparative biology and taxonomic classification.</title>
        <authorList>
            <person name="Goeker M."/>
        </authorList>
    </citation>
    <scope>NUCLEOTIDE SEQUENCE [LARGE SCALE GENOMIC DNA]</scope>
    <source>
        <strain evidence="9 10">LX-B</strain>
    </source>
</reference>
<name>A0A4R1SAQ8_HYDET</name>
<comment type="subcellular location">
    <subcellularLocation>
        <location evidence="1 7">Cell membrane</location>
        <topology evidence="1 7">Multi-pass membrane protein</topology>
    </subcellularLocation>
</comment>
<evidence type="ECO:0000256" key="4">
    <source>
        <dbReference type="ARBA" id="ARBA00022692"/>
    </source>
</evidence>
<dbReference type="PANTHER" id="PTHR32243:SF18">
    <property type="entry name" value="INNER MEMBRANE ABC TRANSPORTER PERMEASE PROTEIN YCJP"/>
    <property type="match status" value="1"/>
</dbReference>
<dbReference type="InterPro" id="IPR050901">
    <property type="entry name" value="BP-dep_ABC_trans_perm"/>
</dbReference>
<keyword evidence="5 7" id="KW-1133">Transmembrane helix</keyword>
<feature type="transmembrane region" description="Helical" evidence="7">
    <location>
        <begin position="244"/>
        <end position="264"/>
    </location>
</feature>
<organism evidence="9 10">
    <name type="scientific">Hydrogenispora ethanolica</name>
    <dbReference type="NCBI Taxonomy" id="1082276"/>
    <lineage>
        <taxon>Bacteria</taxon>
        <taxon>Bacillati</taxon>
        <taxon>Bacillota</taxon>
        <taxon>Hydrogenispora</taxon>
    </lineage>
</organism>
<dbReference type="GO" id="GO:0055085">
    <property type="term" value="P:transmembrane transport"/>
    <property type="evidence" value="ECO:0007669"/>
    <property type="project" value="InterPro"/>
</dbReference>
<keyword evidence="3" id="KW-1003">Cell membrane</keyword>
<dbReference type="GO" id="GO:0005886">
    <property type="term" value="C:plasma membrane"/>
    <property type="evidence" value="ECO:0007669"/>
    <property type="project" value="UniProtKB-SubCell"/>
</dbReference>
<dbReference type="CDD" id="cd06261">
    <property type="entry name" value="TM_PBP2"/>
    <property type="match status" value="1"/>
</dbReference>
<feature type="domain" description="ABC transmembrane type-1" evidence="8">
    <location>
        <begin position="73"/>
        <end position="264"/>
    </location>
</feature>
<dbReference type="Gene3D" id="1.10.3720.10">
    <property type="entry name" value="MetI-like"/>
    <property type="match status" value="1"/>
</dbReference>
<evidence type="ECO:0000313" key="9">
    <source>
        <dbReference type="EMBL" id="TCL76561.1"/>
    </source>
</evidence>
<accession>A0A4R1SAQ8</accession>
<dbReference type="OrthoDB" id="9810086at2"/>
<keyword evidence="2 7" id="KW-0813">Transport</keyword>
<dbReference type="InterPro" id="IPR000515">
    <property type="entry name" value="MetI-like"/>
</dbReference>
<evidence type="ECO:0000256" key="5">
    <source>
        <dbReference type="ARBA" id="ARBA00022989"/>
    </source>
</evidence>
<evidence type="ECO:0000256" key="2">
    <source>
        <dbReference type="ARBA" id="ARBA00022448"/>
    </source>
</evidence>
<keyword evidence="6 7" id="KW-0472">Membrane</keyword>
<evidence type="ECO:0000256" key="3">
    <source>
        <dbReference type="ARBA" id="ARBA00022475"/>
    </source>
</evidence>
<evidence type="ECO:0000256" key="6">
    <source>
        <dbReference type="ARBA" id="ARBA00023136"/>
    </source>
</evidence>
<comment type="similarity">
    <text evidence="7">Belongs to the binding-protein-dependent transport system permease family.</text>
</comment>
<feature type="transmembrane region" description="Helical" evidence="7">
    <location>
        <begin position="72"/>
        <end position="96"/>
    </location>
</feature>
<feature type="transmembrane region" description="Helical" evidence="7">
    <location>
        <begin position="185"/>
        <end position="207"/>
    </location>
</feature>
<protein>
    <submittedName>
        <fullName evidence="9">Carbohydrate ABC transporter membrane protein 2 (CUT1 family)</fullName>
    </submittedName>
</protein>
<feature type="transmembrane region" description="Helical" evidence="7">
    <location>
        <begin position="108"/>
        <end position="130"/>
    </location>
</feature>
<proteinExistence type="inferred from homology"/>
<dbReference type="SUPFAM" id="SSF161098">
    <property type="entry name" value="MetI-like"/>
    <property type="match status" value="1"/>
</dbReference>
<dbReference type="RefSeq" id="WP_132012729.1">
    <property type="nucleotide sequence ID" value="NZ_SLUN01000002.1"/>
</dbReference>
<dbReference type="PROSITE" id="PS50928">
    <property type="entry name" value="ABC_TM1"/>
    <property type="match status" value="1"/>
</dbReference>
<keyword evidence="10" id="KW-1185">Reference proteome</keyword>
<feature type="transmembrane region" description="Helical" evidence="7">
    <location>
        <begin position="213"/>
        <end position="232"/>
    </location>
</feature>
<feature type="transmembrane region" description="Helical" evidence="7">
    <location>
        <begin position="12"/>
        <end position="34"/>
    </location>
</feature>
<evidence type="ECO:0000256" key="1">
    <source>
        <dbReference type="ARBA" id="ARBA00004651"/>
    </source>
</evidence>
<evidence type="ECO:0000313" key="10">
    <source>
        <dbReference type="Proteomes" id="UP000295008"/>
    </source>
</evidence>